<dbReference type="InterPro" id="IPR044281">
    <property type="entry name" value="IMP4/RPF1"/>
</dbReference>
<dbReference type="SUPFAM" id="SSF52954">
    <property type="entry name" value="Class II aaRS ABD-related"/>
    <property type="match status" value="1"/>
</dbReference>
<dbReference type="FunFam" id="3.40.50.10480:FF:000005">
    <property type="entry name" value="Similar to RNA processing factor 1"/>
    <property type="match status" value="1"/>
</dbReference>
<dbReference type="GeneID" id="27308278"/>
<proteinExistence type="predicted"/>
<evidence type="ECO:0000259" key="2">
    <source>
        <dbReference type="PROSITE" id="PS50833"/>
    </source>
</evidence>
<reference evidence="3 4" key="1">
    <citation type="submission" date="2015-01" db="EMBL/GenBank/DDBJ databases">
        <title>The Genome Sequence of Ochroconis gallopava CBS43764.</title>
        <authorList>
            <consortium name="The Broad Institute Genomics Platform"/>
            <person name="Cuomo C."/>
            <person name="de Hoog S."/>
            <person name="Gorbushina A."/>
            <person name="Stielow B."/>
            <person name="Teixiera M."/>
            <person name="Abouelleil A."/>
            <person name="Chapman S.B."/>
            <person name="Priest M."/>
            <person name="Young S.K."/>
            <person name="Wortman J."/>
            <person name="Nusbaum C."/>
            <person name="Birren B."/>
        </authorList>
    </citation>
    <scope>NUCLEOTIDE SEQUENCE [LARGE SCALE GENOMIC DNA]</scope>
    <source>
        <strain evidence="3 4">CBS 43764</strain>
    </source>
</reference>
<dbReference type="VEuPathDB" id="FungiDB:PV09_00305"/>
<evidence type="ECO:0000256" key="1">
    <source>
        <dbReference type="SAM" id="MobiDB-lite"/>
    </source>
</evidence>
<dbReference type="GO" id="GO:0042134">
    <property type="term" value="F:rRNA primary transcript binding"/>
    <property type="evidence" value="ECO:0007669"/>
    <property type="project" value="InterPro"/>
</dbReference>
<dbReference type="GO" id="GO:0000460">
    <property type="term" value="P:maturation of 5.8S rRNA"/>
    <property type="evidence" value="ECO:0007669"/>
    <property type="project" value="TreeGrafter"/>
</dbReference>
<dbReference type="PROSITE" id="PS50833">
    <property type="entry name" value="BRIX"/>
    <property type="match status" value="1"/>
</dbReference>
<name>A0A0D2ASB3_9PEZI</name>
<dbReference type="PANTHER" id="PTHR22734">
    <property type="entry name" value="U3 SMALL NUCLEOLAR RIBONUCLEOPROTEIN PROTEIN IMP4"/>
    <property type="match status" value="1"/>
</dbReference>
<dbReference type="InterPro" id="IPR007109">
    <property type="entry name" value="Brix"/>
</dbReference>
<gene>
    <name evidence="3" type="ORF">PV09_00305</name>
</gene>
<dbReference type="AlphaFoldDB" id="A0A0D2ASB3"/>
<protein>
    <recommendedName>
        <fullName evidence="2">Brix domain-containing protein</fullName>
    </recommendedName>
</protein>
<dbReference type="InParanoid" id="A0A0D2ASB3"/>
<dbReference type="GO" id="GO:0030687">
    <property type="term" value="C:preribosome, large subunit precursor"/>
    <property type="evidence" value="ECO:0007669"/>
    <property type="project" value="TreeGrafter"/>
</dbReference>
<dbReference type="STRING" id="253628.A0A0D2ASB3"/>
<organism evidence="3 4">
    <name type="scientific">Verruconis gallopava</name>
    <dbReference type="NCBI Taxonomy" id="253628"/>
    <lineage>
        <taxon>Eukaryota</taxon>
        <taxon>Fungi</taxon>
        <taxon>Dikarya</taxon>
        <taxon>Ascomycota</taxon>
        <taxon>Pezizomycotina</taxon>
        <taxon>Dothideomycetes</taxon>
        <taxon>Pleosporomycetidae</taxon>
        <taxon>Venturiales</taxon>
        <taxon>Sympoventuriaceae</taxon>
        <taxon>Verruconis</taxon>
    </lineage>
</organism>
<dbReference type="OrthoDB" id="264354at2759"/>
<dbReference type="EMBL" id="KN847529">
    <property type="protein sequence ID" value="KIW09415.1"/>
    <property type="molecule type" value="Genomic_DNA"/>
</dbReference>
<accession>A0A0D2ASB3</accession>
<dbReference type="RefSeq" id="XP_016219284.1">
    <property type="nucleotide sequence ID" value="XM_016353027.1"/>
</dbReference>
<dbReference type="SMART" id="SM00879">
    <property type="entry name" value="Brix"/>
    <property type="match status" value="1"/>
</dbReference>
<dbReference type="GO" id="GO:0005730">
    <property type="term" value="C:nucleolus"/>
    <property type="evidence" value="ECO:0007669"/>
    <property type="project" value="TreeGrafter"/>
</dbReference>
<feature type="domain" description="Brix" evidence="2">
    <location>
        <begin position="204"/>
        <end position="412"/>
    </location>
</feature>
<dbReference type="PANTHER" id="PTHR22734:SF3">
    <property type="entry name" value="RIBOSOME PRODUCTION FACTOR 1"/>
    <property type="match status" value="1"/>
</dbReference>
<dbReference type="GO" id="GO:0000470">
    <property type="term" value="P:maturation of LSU-rRNA"/>
    <property type="evidence" value="ECO:0007669"/>
    <property type="project" value="TreeGrafter"/>
</dbReference>
<feature type="region of interest" description="Disordered" evidence="1">
    <location>
        <begin position="101"/>
        <end position="187"/>
    </location>
</feature>
<dbReference type="Gene3D" id="3.40.50.10480">
    <property type="entry name" value="Probable brix-domain ribosomal biogenesis protein"/>
    <property type="match status" value="1"/>
</dbReference>
<dbReference type="HOGENOM" id="CLU_040063_3_2_1"/>
<dbReference type="FunCoup" id="A0A0D2ASB3">
    <property type="interactions" value="887"/>
</dbReference>
<sequence length="433" mass="49932">MPKKNISAKFALPYQSANKDRRKQFHIKQKKARDVLKREERFARKKEEARDPRLREERLRTNVPKTIDLKRTWDEIGDDDDEASILGKAVDLAQLAKRRKIEEEQQMMDESDAGSEVEDEGAVPDKDDAESDIDSMLDSGSESDEEDEEGEDEDEDEKAFKKPYSKGQQRRQASPNPSTTSTNLNLTPESLVSKFPTLFAPLDKDPKILITTSINSTLHDQARLLTELFPNSVYVRRSAHRFGHKFSVKEIAGFAANRNYTALIIMMEDQKKPCGLDFVHLPNGPMFHFSLTNWVEGRKLPGHGNATNHYPELILNNFRTPLGLLTAHLFKTLWPRKPEIQGRQVVTMHNQRDFIFFRRHRYVFRDKRATEKSVVGTDGKPMAGVEDIRAGLQELGPRFTLKLRRVDKGIQRSSGQEWEWKTKTDKVRTKFQL</sequence>
<feature type="compositionally biased region" description="Acidic residues" evidence="1">
    <location>
        <begin position="104"/>
        <end position="157"/>
    </location>
</feature>
<keyword evidence="4" id="KW-1185">Reference proteome</keyword>
<feature type="compositionally biased region" description="Low complexity" evidence="1">
    <location>
        <begin position="174"/>
        <end position="187"/>
    </location>
</feature>
<dbReference type="Proteomes" id="UP000053259">
    <property type="component" value="Unassembled WGS sequence"/>
</dbReference>
<evidence type="ECO:0000313" key="3">
    <source>
        <dbReference type="EMBL" id="KIW09415.1"/>
    </source>
</evidence>
<evidence type="ECO:0000313" key="4">
    <source>
        <dbReference type="Proteomes" id="UP000053259"/>
    </source>
</evidence>
<dbReference type="Pfam" id="PF04427">
    <property type="entry name" value="Brix"/>
    <property type="match status" value="1"/>
</dbReference>